<name>A0ABW7YYX5_9ACTN</name>
<dbReference type="RefSeq" id="WP_397085429.1">
    <property type="nucleotide sequence ID" value="NZ_JBITGY010000007.1"/>
</dbReference>
<evidence type="ECO:0000313" key="1">
    <source>
        <dbReference type="EMBL" id="MFI6501111.1"/>
    </source>
</evidence>
<sequence>MDIDEVRHKYGNQWEILTDLVCGVGAARWRQQVSEEDFQRGVQVALLAHNLDELAAKLEQQAALTRTK</sequence>
<organism evidence="1 2">
    <name type="scientific">Nonomuraea typhae</name>
    <dbReference type="NCBI Taxonomy" id="2603600"/>
    <lineage>
        <taxon>Bacteria</taxon>
        <taxon>Bacillati</taxon>
        <taxon>Actinomycetota</taxon>
        <taxon>Actinomycetes</taxon>
        <taxon>Streptosporangiales</taxon>
        <taxon>Streptosporangiaceae</taxon>
        <taxon>Nonomuraea</taxon>
    </lineage>
</organism>
<comment type="caution">
    <text evidence="1">The sequence shown here is derived from an EMBL/GenBank/DDBJ whole genome shotgun (WGS) entry which is preliminary data.</text>
</comment>
<proteinExistence type="predicted"/>
<evidence type="ECO:0008006" key="3">
    <source>
        <dbReference type="Google" id="ProtNLM"/>
    </source>
</evidence>
<evidence type="ECO:0000313" key="2">
    <source>
        <dbReference type="Proteomes" id="UP001612741"/>
    </source>
</evidence>
<accession>A0ABW7YYX5</accession>
<reference evidence="1 2" key="1">
    <citation type="submission" date="2024-10" db="EMBL/GenBank/DDBJ databases">
        <title>The Natural Products Discovery Center: Release of the First 8490 Sequenced Strains for Exploring Actinobacteria Biosynthetic Diversity.</title>
        <authorList>
            <person name="Kalkreuter E."/>
            <person name="Kautsar S.A."/>
            <person name="Yang D."/>
            <person name="Bader C.D."/>
            <person name="Teijaro C.N."/>
            <person name="Fluegel L."/>
            <person name="Davis C.M."/>
            <person name="Simpson J.R."/>
            <person name="Lauterbach L."/>
            <person name="Steele A.D."/>
            <person name="Gui C."/>
            <person name="Meng S."/>
            <person name="Li G."/>
            <person name="Viehrig K."/>
            <person name="Ye F."/>
            <person name="Su P."/>
            <person name="Kiefer A.F."/>
            <person name="Nichols A."/>
            <person name="Cepeda A.J."/>
            <person name="Yan W."/>
            <person name="Fan B."/>
            <person name="Jiang Y."/>
            <person name="Adhikari A."/>
            <person name="Zheng C.-J."/>
            <person name="Schuster L."/>
            <person name="Cowan T.M."/>
            <person name="Smanski M.J."/>
            <person name="Chevrette M.G."/>
            <person name="De Carvalho L.P.S."/>
            <person name="Shen B."/>
        </authorList>
    </citation>
    <scope>NUCLEOTIDE SEQUENCE [LARGE SCALE GENOMIC DNA]</scope>
    <source>
        <strain evidence="1 2">NPDC050545</strain>
    </source>
</reference>
<dbReference type="EMBL" id="JBITGY010000007">
    <property type="protein sequence ID" value="MFI6501111.1"/>
    <property type="molecule type" value="Genomic_DNA"/>
</dbReference>
<gene>
    <name evidence="1" type="ORF">ACIBG2_27290</name>
</gene>
<dbReference type="Proteomes" id="UP001612741">
    <property type="component" value="Unassembled WGS sequence"/>
</dbReference>
<protein>
    <recommendedName>
        <fullName evidence="3">Transposase</fullName>
    </recommendedName>
</protein>
<keyword evidence="2" id="KW-1185">Reference proteome</keyword>